<feature type="domain" description="Arabidopsis retrotransposon Orf1 C-terminal" evidence="1">
    <location>
        <begin position="50"/>
        <end position="100"/>
    </location>
</feature>
<keyword evidence="3" id="KW-1185">Reference proteome</keyword>
<comment type="caution">
    <text evidence="2">The sequence shown here is derived from an EMBL/GenBank/DDBJ whole genome shotgun (WGS) entry which is preliminary data.</text>
</comment>
<proteinExistence type="predicted"/>
<protein>
    <recommendedName>
        <fullName evidence="1">Arabidopsis retrotransposon Orf1 C-terminal domain-containing protein</fullName>
    </recommendedName>
</protein>
<gene>
    <name evidence="2" type="ORF">MERR_LOCUS26353</name>
</gene>
<name>A0A6D2JSS5_9BRAS</name>
<dbReference type="EMBL" id="CACVBM020001206">
    <property type="protein sequence ID" value="CAA7039118.1"/>
    <property type="molecule type" value="Genomic_DNA"/>
</dbReference>
<evidence type="ECO:0000313" key="2">
    <source>
        <dbReference type="EMBL" id="CAA7039118.1"/>
    </source>
</evidence>
<evidence type="ECO:0000259" key="1">
    <source>
        <dbReference type="Pfam" id="PF03078"/>
    </source>
</evidence>
<accession>A0A6D2JSS5</accession>
<evidence type="ECO:0000313" key="3">
    <source>
        <dbReference type="Proteomes" id="UP000467841"/>
    </source>
</evidence>
<organism evidence="2 3">
    <name type="scientific">Microthlaspi erraticum</name>
    <dbReference type="NCBI Taxonomy" id="1685480"/>
    <lineage>
        <taxon>Eukaryota</taxon>
        <taxon>Viridiplantae</taxon>
        <taxon>Streptophyta</taxon>
        <taxon>Embryophyta</taxon>
        <taxon>Tracheophyta</taxon>
        <taxon>Spermatophyta</taxon>
        <taxon>Magnoliopsida</taxon>
        <taxon>eudicotyledons</taxon>
        <taxon>Gunneridae</taxon>
        <taxon>Pentapetalae</taxon>
        <taxon>rosids</taxon>
        <taxon>malvids</taxon>
        <taxon>Brassicales</taxon>
        <taxon>Brassicaceae</taxon>
        <taxon>Coluteocarpeae</taxon>
        <taxon>Microthlaspi</taxon>
    </lineage>
</organism>
<dbReference type="Proteomes" id="UP000467841">
    <property type="component" value="Unassembled WGS sequence"/>
</dbReference>
<sequence>MEFIEELIDCDCTIPSHLYSPLFAFHLISLHHFISHITAKPYHQRYSFIPFNTEGETPATAKAHEHINLLQRWCKRQEKTIKKLVKTVKDLKDKLSCTPSTRARSEETVVMRNTRKRRAEISPTPYSQTEPLDIVELTTPFSMSS</sequence>
<dbReference type="InterPro" id="IPR004312">
    <property type="entry name" value="ATHILA_Orf1_C"/>
</dbReference>
<dbReference type="AlphaFoldDB" id="A0A6D2JSS5"/>
<reference evidence="2" key="1">
    <citation type="submission" date="2020-01" db="EMBL/GenBank/DDBJ databases">
        <authorList>
            <person name="Mishra B."/>
        </authorList>
    </citation>
    <scope>NUCLEOTIDE SEQUENCE [LARGE SCALE GENOMIC DNA]</scope>
</reference>
<dbReference type="Pfam" id="PF03078">
    <property type="entry name" value="ATHILA"/>
    <property type="match status" value="1"/>
</dbReference>